<gene>
    <name evidence="6" type="ORF">NP064_10460</name>
</gene>
<keyword evidence="2 4" id="KW-0238">DNA-binding</keyword>
<dbReference type="PRINTS" id="PR00455">
    <property type="entry name" value="HTHTETR"/>
</dbReference>
<feature type="domain" description="HTH tetR-type" evidence="5">
    <location>
        <begin position="15"/>
        <end position="75"/>
    </location>
</feature>
<dbReference type="Pfam" id="PF00440">
    <property type="entry name" value="TetR_N"/>
    <property type="match status" value="1"/>
</dbReference>
<proteinExistence type="predicted"/>
<accession>A0ABY5KUM1</accession>
<dbReference type="PANTHER" id="PTHR30055">
    <property type="entry name" value="HTH-TYPE TRANSCRIPTIONAL REGULATOR RUTR"/>
    <property type="match status" value="1"/>
</dbReference>
<dbReference type="PANTHER" id="PTHR30055:SF238">
    <property type="entry name" value="MYCOFACTOCIN BIOSYNTHESIS TRANSCRIPTIONAL REGULATOR MFTR-RELATED"/>
    <property type="match status" value="1"/>
</dbReference>
<dbReference type="Gene3D" id="1.10.357.10">
    <property type="entry name" value="Tetracycline Repressor, domain 2"/>
    <property type="match status" value="1"/>
</dbReference>
<evidence type="ECO:0000256" key="2">
    <source>
        <dbReference type="ARBA" id="ARBA00023125"/>
    </source>
</evidence>
<keyword evidence="1" id="KW-0805">Transcription regulation</keyword>
<dbReference type="RefSeq" id="WP_227569723.1">
    <property type="nucleotide sequence ID" value="NZ_CP101988.1"/>
</dbReference>
<sequence>MHIEEACGLRERKKRARRAALVDAAQRLVAKRGLDHVTVEDICAEVGVSPRTFFNYFETKDDAVLALDGFQVDPEAREQFVAGGPTGDLLADVQWLAARLLAEPQAPAAQIRAALDLACVEPRLLHRRLSWMDQHRAAVEAMVAERFAGHRGSAQGAPGPGVGVDLVAMTLMLLTHCAVLRWESAGGGGEPSAHLAQLAAEVRALASG</sequence>
<evidence type="ECO:0000256" key="1">
    <source>
        <dbReference type="ARBA" id="ARBA00023015"/>
    </source>
</evidence>
<name>A0ABY5KUM1_9CELL</name>
<reference evidence="6 7" key="1">
    <citation type="submission" date="2022-07" db="EMBL/GenBank/DDBJ databases">
        <title>Novel species in genus cellulomonas.</title>
        <authorList>
            <person name="Ye L."/>
        </authorList>
    </citation>
    <scope>NUCLEOTIDE SEQUENCE [LARGE SCALE GENOMIC DNA]</scope>
    <source>
        <strain evidence="7">zg-Y338</strain>
    </source>
</reference>
<dbReference type="InterPro" id="IPR023772">
    <property type="entry name" value="DNA-bd_HTH_TetR-type_CS"/>
</dbReference>
<keyword evidence="3" id="KW-0804">Transcription</keyword>
<dbReference type="EMBL" id="CP101988">
    <property type="protein sequence ID" value="UUI74237.1"/>
    <property type="molecule type" value="Genomic_DNA"/>
</dbReference>
<dbReference type="InterPro" id="IPR009057">
    <property type="entry name" value="Homeodomain-like_sf"/>
</dbReference>
<evidence type="ECO:0000313" key="6">
    <source>
        <dbReference type="EMBL" id="UUI74237.1"/>
    </source>
</evidence>
<dbReference type="SUPFAM" id="SSF46689">
    <property type="entry name" value="Homeodomain-like"/>
    <property type="match status" value="1"/>
</dbReference>
<dbReference type="InterPro" id="IPR001647">
    <property type="entry name" value="HTH_TetR"/>
</dbReference>
<evidence type="ECO:0000259" key="5">
    <source>
        <dbReference type="PROSITE" id="PS50977"/>
    </source>
</evidence>
<protein>
    <submittedName>
        <fullName evidence="6">TetR/AcrR family transcriptional regulator</fullName>
    </submittedName>
</protein>
<evidence type="ECO:0000313" key="7">
    <source>
        <dbReference type="Proteomes" id="UP001316189"/>
    </source>
</evidence>
<dbReference type="PROSITE" id="PS50977">
    <property type="entry name" value="HTH_TETR_2"/>
    <property type="match status" value="1"/>
</dbReference>
<evidence type="ECO:0000256" key="3">
    <source>
        <dbReference type="ARBA" id="ARBA00023163"/>
    </source>
</evidence>
<evidence type="ECO:0000256" key="4">
    <source>
        <dbReference type="PROSITE-ProRule" id="PRU00335"/>
    </source>
</evidence>
<dbReference type="PROSITE" id="PS01081">
    <property type="entry name" value="HTH_TETR_1"/>
    <property type="match status" value="1"/>
</dbReference>
<dbReference type="Proteomes" id="UP001316189">
    <property type="component" value="Chromosome"/>
</dbReference>
<feature type="DNA-binding region" description="H-T-H motif" evidence="4">
    <location>
        <begin position="38"/>
        <end position="57"/>
    </location>
</feature>
<dbReference type="InterPro" id="IPR050109">
    <property type="entry name" value="HTH-type_TetR-like_transc_reg"/>
</dbReference>
<organism evidence="6 7">
    <name type="scientific">Cellulomonas chengniuliangii</name>
    <dbReference type="NCBI Taxonomy" id="2968084"/>
    <lineage>
        <taxon>Bacteria</taxon>
        <taxon>Bacillati</taxon>
        <taxon>Actinomycetota</taxon>
        <taxon>Actinomycetes</taxon>
        <taxon>Micrococcales</taxon>
        <taxon>Cellulomonadaceae</taxon>
        <taxon>Cellulomonas</taxon>
    </lineage>
</organism>
<keyword evidence="7" id="KW-1185">Reference proteome</keyword>